<evidence type="ECO:0000313" key="2">
    <source>
        <dbReference type="Proteomes" id="UP000267017"/>
    </source>
</evidence>
<gene>
    <name evidence="1" type="ORF">EHV15_35870</name>
</gene>
<dbReference type="InterPro" id="IPR036390">
    <property type="entry name" value="WH_DNA-bd_sf"/>
</dbReference>
<comment type="caution">
    <text evidence="1">The sequence shown here is derived from an EMBL/GenBank/DDBJ whole genome shotgun (WGS) entry which is preliminary data.</text>
</comment>
<evidence type="ECO:0008006" key="3">
    <source>
        <dbReference type="Google" id="ProtNLM"/>
    </source>
</evidence>
<proteinExistence type="predicted"/>
<sequence length="86" mass="9594">MNEKQLKVLSFLGTSPEKFFRPTIIALRSYPEKGTSWGYDRGSGFISPVCKKLVEAGYVERRDPGEYRITLSGVKALVTALEPPKS</sequence>
<name>A0A3P3TA70_9BACL</name>
<evidence type="ECO:0000313" key="1">
    <source>
        <dbReference type="EMBL" id="RRJ54951.1"/>
    </source>
</evidence>
<organism evidence="1 2">
    <name type="scientific">Paenibacillus oralis</name>
    <dbReference type="NCBI Taxonomy" id="2490856"/>
    <lineage>
        <taxon>Bacteria</taxon>
        <taxon>Bacillati</taxon>
        <taxon>Bacillota</taxon>
        <taxon>Bacilli</taxon>
        <taxon>Bacillales</taxon>
        <taxon>Paenibacillaceae</taxon>
        <taxon>Paenibacillus</taxon>
    </lineage>
</organism>
<dbReference type="EMBL" id="RRCN01000002">
    <property type="protein sequence ID" value="RRJ54951.1"/>
    <property type="molecule type" value="Genomic_DNA"/>
</dbReference>
<keyword evidence="2" id="KW-1185">Reference proteome</keyword>
<dbReference type="AlphaFoldDB" id="A0A3P3TA70"/>
<reference evidence="1 2" key="1">
    <citation type="submission" date="2018-11" db="EMBL/GenBank/DDBJ databases">
        <title>Genome sequencing of Paenibacillus sp. KCOM 3021 (= ChDC PVNT-B20).</title>
        <authorList>
            <person name="Kook J.-K."/>
            <person name="Park S.-N."/>
            <person name="Lim Y.K."/>
        </authorList>
    </citation>
    <scope>NUCLEOTIDE SEQUENCE [LARGE SCALE GENOMIC DNA]</scope>
    <source>
        <strain evidence="1 2">KCOM 3021</strain>
    </source>
</reference>
<dbReference type="RefSeq" id="WP_128636044.1">
    <property type="nucleotide sequence ID" value="NZ_RRCN01000002.1"/>
</dbReference>
<accession>A0A3P3TA70</accession>
<dbReference type="SUPFAM" id="SSF46785">
    <property type="entry name" value="Winged helix' DNA-binding domain"/>
    <property type="match status" value="1"/>
</dbReference>
<dbReference type="Proteomes" id="UP000267017">
    <property type="component" value="Unassembled WGS sequence"/>
</dbReference>
<protein>
    <recommendedName>
        <fullName evidence="3">MarR family transcriptional regulator</fullName>
    </recommendedName>
</protein>